<proteinExistence type="predicted"/>
<dbReference type="HOGENOM" id="CLU_2476179_0_0_2"/>
<dbReference type="Proteomes" id="UP000001479">
    <property type="component" value="Chromosome"/>
</dbReference>
<reference evidence="1 2" key="1">
    <citation type="journal article" date="2009" name="Proc. Natl. Acad. Sci. U.S.A.">
        <title>Biogeography of the Sulfolobus islandicus pan-genome.</title>
        <authorList>
            <person name="Reno M.L."/>
            <person name="Held N.L."/>
            <person name="Fields C.J."/>
            <person name="Burke P.V."/>
            <person name="Whitaker R.J."/>
        </authorList>
    </citation>
    <scope>NUCLEOTIDE SEQUENCE [LARGE SCALE GENOMIC DNA]</scope>
    <source>
        <strain evidence="2">M.16.4 / Kamchatka #3</strain>
    </source>
</reference>
<sequence>MYYRGKVEQLLNKIELVIPYDKVRDVAVKYISSFPKSILENQRLFYEKVYVPLRDHFIEKVVNRKRVWRISFISNNALYLKLVRVKI</sequence>
<gene>
    <name evidence="1" type="ordered locus">M164_2787</name>
</gene>
<dbReference type="EMBL" id="CP001402">
    <property type="protein sequence ID" value="ACR41110.1"/>
    <property type="molecule type" value="Genomic_DNA"/>
</dbReference>
<dbReference type="KEGG" id="sid:M164_2787"/>
<dbReference type="GeneID" id="84057961"/>
<evidence type="ECO:0000313" key="2">
    <source>
        <dbReference type="Proteomes" id="UP000001479"/>
    </source>
</evidence>
<dbReference type="RefSeq" id="WP_012735525.1">
    <property type="nucleotide sequence ID" value="NC_012726.1"/>
</dbReference>
<accession>C4KDY7</accession>
<name>C4KDY7_SACI6</name>
<protein>
    <submittedName>
        <fullName evidence="1">Uncharacterized protein</fullName>
    </submittedName>
</protein>
<organism evidence="1 2">
    <name type="scientific">Saccharolobus islandicus (strain M.16.4 / Kamchatka #3)</name>
    <name type="common">Sulfolobus islandicus</name>
    <dbReference type="NCBI Taxonomy" id="426118"/>
    <lineage>
        <taxon>Archaea</taxon>
        <taxon>Thermoproteota</taxon>
        <taxon>Thermoprotei</taxon>
        <taxon>Sulfolobales</taxon>
        <taxon>Sulfolobaceae</taxon>
        <taxon>Saccharolobus</taxon>
    </lineage>
</organism>
<evidence type="ECO:0000313" key="1">
    <source>
        <dbReference type="EMBL" id="ACR41110.1"/>
    </source>
</evidence>
<dbReference type="AlphaFoldDB" id="C4KDY7"/>